<comment type="caution">
    <text evidence="1">The sequence shown here is derived from an EMBL/GenBank/DDBJ whole genome shotgun (WGS) entry which is preliminary data.</text>
</comment>
<reference evidence="1 2" key="1">
    <citation type="submission" date="2023-05" db="EMBL/GenBank/DDBJ databases">
        <title>Pseudodonghicola sp. nov.</title>
        <authorList>
            <person name="Huang J."/>
        </authorList>
    </citation>
    <scope>NUCLEOTIDE SEQUENCE [LARGE SCALE GENOMIC DNA]</scope>
    <source>
        <strain evidence="1 2">IC7</strain>
    </source>
</reference>
<dbReference type="Proteomes" id="UP001243757">
    <property type="component" value="Unassembled WGS sequence"/>
</dbReference>
<sequence length="173" mass="19154">MQRPLTVLLVASLVLAGCGWRDSRLNPGNWFGKSRSEAIEPAQPDPVNPLLPKKNGKGMFARPDPEDLSVPIYTVSKLEVEPTNTGAIIYAEGVAQRQGPYDVELRDISTAEEEAEGVLSLSYRVVYPRKATPQGSEYSRTVRAALSMSKQQLSRIKTIRVSGETNQQVTRRR</sequence>
<protein>
    <recommendedName>
        <fullName evidence="3">Lipoprotein</fullName>
    </recommendedName>
</protein>
<keyword evidence="2" id="KW-1185">Reference proteome</keyword>
<gene>
    <name evidence="1" type="ORF">QO033_11815</name>
</gene>
<organism evidence="1 2">
    <name type="scientific">Pseudodonghicola flavimaris</name>
    <dbReference type="NCBI Taxonomy" id="3050036"/>
    <lineage>
        <taxon>Bacteria</taxon>
        <taxon>Pseudomonadati</taxon>
        <taxon>Pseudomonadota</taxon>
        <taxon>Alphaproteobacteria</taxon>
        <taxon>Rhodobacterales</taxon>
        <taxon>Paracoccaceae</taxon>
        <taxon>Pseudodonghicola</taxon>
    </lineage>
</organism>
<evidence type="ECO:0008006" key="3">
    <source>
        <dbReference type="Google" id="ProtNLM"/>
    </source>
</evidence>
<dbReference type="RefSeq" id="WP_284481179.1">
    <property type="nucleotide sequence ID" value="NZ_JASNJD010000007.1"/>
</dbReference>
<name>A0ABT7F187_9RHOB</name>
<dbReference type="PROSITE" id="PS51257">
    <property type="entry name" value="PROKAR_LIPOPROTEIN"/>
    <property type="match status" value="1"/>
</dbReference>
<proteinExistence type="predicted"/>
<evidence type="ECO:0000313" key="2">
    <source>
        <dbReference type="Proteomes" id="UP001243757"/>
    </source>
</evidence>
<accession>A0ABT7F187</accession>
<evidence type="ECO:0000313" key="1">
    <source>
        <dbReference type="EMBL" id="MDK3018366.1"/>
    </source>
</evidence>
<dbReference type="EMBL" id="JASNJD010000007">
    <property type="protein sequence ID" value="MDK3018366.1"/>
    <property type="molecule type" value="Genomic_DNA"/>
</dbReference>